<dbReference type="KEGG" id="hyf:DTO96_100184"/>
<dbReference type="Proteomes" id="UP000252182">
    <property type="component" value="Chromosome"/>
</dbReference>
<keyword evidence="1" id="KW-1133">Transmembrane helix</keyword>
<keyword evidence="3" id="KW-1185">Reference proteome</keyword>
<keyword evidence="1" id="KW-0812">Transmembrane</keyword>
<feature type="transmembrane region" description="Helical" evidence="1">
    <location>
        <begin position="6"/>
        <end position="24"/>
    </location>
</feature>
<evidence type="ECO:0000256" key="1">
    <source>
        <dbReference type="SAM" id="Phobius"/>
    </source>
</evidence>
<reference evidence="3" key="1">
    <citation type="submission" date="2018-07" db="EMBL/GenBank/DDBJ databases">
        <authorList>
            <person name="Kim H."/>
        </authorList>
    </citation>
    <scope>NUCLEOTIDE SEQUENCE [LARGE SCALE GENOMIC DNA]</scope>
    <source>
        <strain evidence="3">F02</strain>
    </source>
</reference>
<dbReference type="OrthoDB" id="7066964at2"/>
<dbReference type="AlphaFoldDB" id="A0A345D7Y8"/>
<name>A0A345D7Y8_9BURK</name>
<sequence length="102" mass="11520">MSSVETIAIFTTLAAPLSALYAFWSAKEARKANDVGRLNALLAFRQHYIELIEQQIKLAEVLQTSPSGLEAVQNEHANLDSKLREINQQINSYHYKVVTNKF</sequence>
<accession>A0A345D7Y8</accession>
<protein>
    <submittedName>
        <fullName evidence="2">Uncharacterized protein</fullName>
    </submittedName>
</protein>
<dbReference type="EMBL" id="CP031124">
    <property type="protein sequence ID" value="AXF84476.1"/>
    <property type="molecule type" value="Genomic_DNA"/>
</dbReference>
<gene>
    <name evidence="2" type="ORF">DTO96_100184</name>
</gene>
<evidence type="ECO:0000313" key="3">
    <source>
        <dbReference type="Proteomes" id="UP000252182"/>
    </source>
</evidence>
<organism evidence="2 3">
    <name type="scientific">Ephemeroptericola cinctiostellae</name>
    <dbReference type="NCBI Taxonomy" id="2268024"/>
    <lineage>
        <taxon>Bacteria</taxon>
        <taxon>Pseudomonadati</taxon>
        <taxon>Pseudomonadota</taxon>
        <taxon>Betaproteobacteria</taxon>
        <taxon>Burkholderiales</taxon>
        <taxon>Burkholderiaceae</taxon>
        <taxon>Ephemeroptericola</taxon>
    </lineage>
</organism>
<evidence type="ECO:0000313" key="2">
    <source>
        <dbReference type="EMBL" id="AXF84476.1"/>
    </source>
</evidence>
<proteinExistence type="predicted"/>
<keyword evidence="1" id="KW-0472">Membrane</keyword>